<dbReference type="Pfam" id="PF03466">
    <property type="entry name" value="LysR_substrate"/>
    <property type="match status" value="1"/>
</dbReference>
<evidence type="ECO:0000313" key="6">
    <source>
        <dbReference type="EMBL" id="MBB3195855.1"/>
    </source>
</evidence>
<dbReference type="PRINTS" id="PR00039">
    <property type="entry name" value="HTHLYSR"/>
</dbReference>
<name>A0ABR6GUR5_9BURK</name>
<feature type="domain" description="HTH lysR-type" evidence="5">
    <location>
        <begin position="16"/>
        <end position="73"/>
    </location>
</feature>
<dbReference type="Proteomes" id="UP000574369">
    <property type="component" value="Unassembled WGS sequence"/>
</dbReference>
<keyword evidence="4" id="KW-0804">Transcription</keyword>
<evidence type="ECO:0000256" key="3">
    <source>
        <dbReference type="ARBA" id="ARBA00023125"/>
    </source>
</evidence>
<evidence type="ECO:0000259" key="5">
    <source>
        <dbReference type="PROSITE" id="PS50931"/>
    </source>
</evidence>
<keyword evidence="7" id="KW-1185">Reference proteome</keyword>
<reference evidence="6 7" key="1">
    <citation type="submission" date="2020-08" db="EMBL/GenBank/DDBJ databases">
        <title>Genomic Encyclopedia of Type Strains, Phase III (KMG-III): the genomes of soil and plant-associated and newly described type strains.</title>
        <authorList>
            <person name="Whitman W."/>
        </authorList>
    </citation>
    <scope>NUCLEOTIDE SEQUENCE [LARGE SCALE GENOMIC DNA]</scope>
    <source>
        <strain evidence="6 7">CECT 7247</strain>
    </source>
</reference>
<proteinExistence type="inferred from homology"/>
<dbReference type="Gene3D" id="1.10.10.10">
    <property type="entry name" value="Winged helix-like DNA-binding domain superfamily/Winged helix DNA-binding domain"/>
    <property type="match status" value="1"/>
</dbReference>
<gene>
    <name evidence="6" type="ORF">FHS28_003261</name>
</gene>
<organism evidence="6 7">
    <name type="scientific">Roseateles terrae</name>
    <dbReference type="NCBI Taxonomy" id="431060"/>
    <lineage>
        <taxon>Bacteria</taxon>
        <taxon>Pseudomonadati</taxon>
        <taxon>Pseudomonadota</taxon>
        <taxon>Betaproteobacteria</taxon>
        <taxon>Burkholderiales</taxon>
        <taxon>Sphaerotilaceae</taxon>
        <taxon>Roseateles</taxon>
    </lineage>
</organism>
<dbReference type="InterPro" id="IPR000847">
    <property type="entry name" value="LysR_HTH_N"/>
</dbReference>
<comment type="similarity">
    <text evidence="1">Belongs to the LysR transcriptional regulatory family.</text>
</comment>
<evidence type="ECO:0000256" key="4">
    <source>
        <dbReference type="ARBA" id="ARBA00023163"/>
    </source>
</evidence>
<dbReference type="PROSITE" id="PS50931">
    <property type="entry name" value="HTH_LYSR"/>
    <property type="match status" value="1"/>
</dbReference>
<dbReference type="Pfam" id="PF00126">
    <property type="entry name" value="HTH_1"/>
    <property type="match status" value="1"/>
</dbReference>
<dbReference type="InterPro" id="IPR005119">
    <property type="entry name" value="LysR_subst-bd"/>
</dbReference>
<dbReference type="SUPFAM" id="SSF53850">
    <property type="entry name" value="Periplasmic binding protein-like II"/>
    <property type="match status" value="1"/>
</dbReference>
<dbReference type="Gene3D" id="3.40.190.290">
    <property type="match status" value="1"/>
</dbReference>
<dbReference type="GO" id="GO:0003677">
    <property type="term" value="F:DNA binding"/>
    <property type="evidence" value="ECO:0007669"/>
    <property type="project" value="UniProtKB-KW"/>
</dbReference>
<dbReference type="PANTHER" id="PTHR30537:SF1">
    <property type="entry name" value="HTH-TYPE TRANSCRIPTIONAL REGULATOR PGRR"/>
    <property type="match status" value="1"/>
</dbReference>
<dbReference type="EMBL" id="JACHXO010000005">
    <property type="protein sequence ID" value="MBB3195855.1"/>
    <property type="molecule type" value="Genomic_DNA"/>
</dbReference>
<keyword evidence="2" id="KW-0805">Transcription regulation</keyword>
<accession>A0ABR6GUR5</accession>
<comment type="caution">
    <text evidence="6">The sequence shown here is derived from an EMBL/GenBank/DDBJ whole genome shotgun (WGS) entry which is preliminary data.</text>
</comment>
<protein>
    <submittedName>
        <fullName evidence="6">DNA-binding transcriptional LysR family regulator</fullName>
    </submittedName>
</protein>
<dbReference type="InterPro" id="IPR036390">
    <property type="entry name" value="WH_DNA-bd_sf"/>
</dbReference>
<dbReference type="SUPFAM" id="SSF46785">
    <property type="entry name" value="Winged helix' DNA-binding domain"/>
    <property type="match status" value="1"/>
</dbReference>
<keyword evidence="3 6" id="KW-0238">DNA-binding</keyword>
<dbReference type="InterPro" id="IPR036388">
    <property type="entry name" value="WH-like_DNA-bd_sf"/>
</dbReference>
<evidence type="ECO:0000313" key="7">
    <source>
        <dbReference type="Proteomes" id="UP000574369"/>
    </source>
</evidence>
<evidence type="ECO:0000256" key="1">
    <source>
        <dbReference type="ARBA" id="ARBA00009437"/>
    </source>
</evidence>
<evidence type="ECO:0000256" key="2">
    <source>
        <dbReference type="ARBA" id="ARBA00023015"/>
    </source>
</evidence>
<sequence length="317" mass="34950">MALVYRPAAEELTMLDYINDITNFLAVASERSFTRAAAKRGVSQSALSHSVRSLESRLGVRLLTRTTRSVAMTEAGERLMRSITPRLAEIEAELAAVSEMSEKVAGTIRITAIDHVVDGVVWPRLEGLLHRYPELKIEIGSEYRLVDIVADRYDIGIRWGDQVEKDMVAVRMTADQPMAIVGSPSYLAEHGVPRTPQDLLRHNCITLRLASSGGLYAWELAHEGRPTEAKVTGQAIFTSVFPMLKAALSGHGLAFLTKDLVLPHVRAGRLKQVMAEWCPSFPGLHAYYTSRRHPTRALTTVIDALREPVADGDVAAQ</sequence>
<dbReference type="CDD" id="cd08474">
    <property type="entry name" value="PBP2_CrgA_like_5"/>
    <property type="match status" value="1"/>
</dbReference>
<dbReference type="InterPro" id="IPR058163">
    <property type="entry name" value="LysR-type_TF_proteobact-type"/>
</dbReference>
<dbReference type="PANTHER" id="PTHR30537">
    <property type="entry name" value="HTH-TYPE TRANSCRIPTIONAL REGULATOR"/>
    <property type="match status" value="1"/>
</dbReference>